<name>A0A0A9ARV8_ARUDO</name>
<evidence type="ECO:0000313" key="1">
    <source>
        <dbReference type="EMBL" id="JAD52583.1"/>
    </source>
</evidence>
<dbReference type="EMBL" id="GBRH01245312">
    <property type="protein sequence ID" value="JAD52583.1"/>
    <property type="molecule type" value="Transcribed_RNA"/>
</dbReference>
<accession>A0A0A9ARV8</accession>
<organism evidence="1">
    <name type="scientific">Arundo donax</name>
    <name type="common">Giant reed</name>
    <name type="synonym">Donax arundinaceus</name>
    <dbReference type="NCBI Taxonomy" id="35708"/>
    <lineage>
        <taxon>Eukaryota</taxon>
        <taxon>Viridiplantae</taxon>
        <taxon>Streptophyta</taxon>
        <taxon>Embryophyta</taxon>
        <taxon>Tracheophyta</taxon>
        <taxon>Spermatophyta</taxon>
        <taxon>Magnoliopsida</taxon>
        <taxon>Liliopsida</taxon>
        <taxon>Poales</taxon>
        <taxon>Poaceae</taxon>
        <taxon>PACMAD clade</taxon>
        <taxon>Arundinoideae</taxon>
        <taxon>Arundineae</taxon>
        <taxon>Arundo</taxon>
    </lineage>
</organism>
<protein>
    <submittedName>
        <fullName evidence="1">Uncharacterized protein</fullName>
    </submittedName>
</protein>
<reference evidence="1" key="2">
    <citation type="journal article" date="2015" name="Data Brief">
        <title>Shoot transcriptome of the giant reed, Arundo donax.</title>
        <authorList>
            <person name="Barrero R.A."/>
            <person name="Guerrero F.D."/>
            <person name="Moolhuijzen P."/>
            <person name="Goolsby J.A."/>
            <person name="Tidwell J."/>
            <person name="Bellgard S.E."/>
            <person name="Bellgard M.I."/>
        </authorList>
    </citation>
    <scope>NUCLEOTIDE SEQUENCE</scope>
    <source>
        <tissue evidence="1">Shoot tissue taken approximately 20 cm above the soil surface</tissue>
    </source>
</reference>
<sequence length="22" mass="2590">MLPQLWVVSFLGEKRNGVQLFK</sequence>
<dbReference type="AlphaFoldDB" id="A0A0A9ARV8"/>
<reference evidence="1" key="1">
    <citation type="submission" date="2014-09" db="EMBL/GenBank/DDBJ databases">
        <authorList>
            <person name="Magalhaes I.L.F."/>
            <person name="Oliveira U."/>
            <person name="Santos F.R."/>
            <person name="Vidigal T.H.D.A."/>
            <person name="Brescovit A.D."/>
            <person name="Santos A.J."/>
        </authorList>
    </citation>
    <scope>NUCLEOTIDE SEQUENCE</scope>
    <source>
        <tissue evidence="1">Shoot tissue taken approximately 20 cm above the soil surface</tissue>
    </source>
</reference>
<proteinExistence type="predicted"/>